<dbReference type="GO" id="GO:0003964">
    <property type="term" value="F:RNA-directed DNA polymerase activity"/>
    <property type="evidence" value="ECO:0007669"/>
    <property type="project" value="UniProtKB-KW"/>
</dbReference>
<comment type="caution">
    <text evidence="1">The sequence shown here is derived from an EMBL/GenBank/DDBJ whole genome shotgun (WGS) entry which is preliminary data.</text>
</comment>
<accession>A0A699X1T4</accession>
<keyword evidence="1" id="KW-0695">RNA-directed DNA polymerase</keyword>
<organism evidence="1">
    <name type="scientific">Tanacetum cinerariifolium</name>
    <name type="common">Dalmatian daisy</name>
    <name type="synonym">Chrysanthemum cinerariifolium</name>
    <dbReference type="NCBI Taxonomy" id="118510"/>
    <lineage>
        <taxon>Eukaryota</taxon>
        <taxon>Viridiplantae</taxon>
        <taxon>Streptophyta</taxon>
        <taxon>Embryophyta</taxon>
        <taxon>Tracheophyta</taxon>
        <taxon>Spermatophyta</taxon>
        <taxon>Magnoliopsida</taxon>
        <taxon>eudicotyledons</taxon>
        <taxon>Gunneridae</taxon>
        <taxon>Pentapetalae</taxon>
        <taxon>asterids</taxon>
        <taxon>campanulids</taxon>
        <taxon>Asterales</taxon>
        <taxon>Asteraceae</taxon>
        <taxon>Asteroideae</taxon>
        <taxon>Anthemideae</taxon>
        <taxon>Anthemidinae</taxon>
        <taxon>Tanacetum</taxon>
    </lineage>
</organism>
<sequence length="73" mass="8775">MDFVSKERVVWVDIEGVPLHGWTRATFNKIRSKWEKALDLEEGNEHMFARKRCRYRGSSPSWLDEGYFQQNRV</sequence>
<keyword evidence="1" id="KW-0548">Nucleotidyltransferase</keyword>
<dbReference type="AlphaFoldDB" id="A0A699X1T4"/>
<name>A0A699X1T4_TANCI</name>
<protein>
    <submittedName>
        <fullName evidence="1">RNA-directed DNA polymerase, eukaryota</fullName>
    </submittedName>
</protein>
<gene>
    <name evidence="1" type="ORF">Tci_925694</name>
</gene>
<reference evidence="1" key="1">
    <citation type="journal article" date="2019" name="Sci. Rep.">
        <title>Draft genome of Tanacetum cinerariifolium, the natural source of mosquito coil.</title>
        <authorList>
            <person name="Yamashiro T."/>
            <person name="Shiraishi A."/>
            <person name="Satake H."/>
            <person name="Nakayama K."/>
        </authorList>
    </citation>
    <scope>NUCLEOTIDE SEQUENCE</scope>
</reference>
<dbReference type="EMBL" id="BKCJ011797730">
    <property type="protein sequence ID" value="GFD53725.1"/>
    <property type="molecule type" value="Genomic_DNA"/>
</dbReference>
<keyword evidence="1" id="KW-0808">Transferase</keyword>
<proteinExistence type="predicted"/>
<evidence type="ECO:0000313" key="1">
    <source>
        <dbReference type="EMBL" id="GFD53725.1"/>
    </source>
</evidence>